<evidence type="ECO:0000313" key="1">
    <source>
        <dbReference type="EMBL" id="MPC95262.1"/>
    </source>
</evidence>
<dbReference type="EMBL" id="VSRR010101548">
    <property type="protein sequence ID" value="MPC95262.1"/>
    <property type="molecule type" value="Genomic_DNA"/>
</dbReference>
<comment type="caution">
    <text evidence="1">The sequence shown here is derived from an EMBL/GenBank/DDBJ whole genome shotgun (WGS) entry which is preliminary data.</text>
</comment>
<reference evidence="1 2" key="1">
    <citation type="submission" date="2019-05" db="EMBL/GenBank/DDBJ databases">
        <title>Another draft genome of Portunus trituberculatus and its Hox gene families provides insights of decapod evolution.</title>
        <authorList>
            <person name="Jeong J.-H."/>
            <person name="Song I."/>
            <person name="Kim S."/>
            <person name="Choi T."/>
            <person name="Kim D."/>
            <person name="Ryu S."/>
            <person name="Kim W."/>
        </authorList>
    </citation>
    <scope>NUCLEOTIDE SEQUENCE [LARGE SCALE GENOMIC DNA]</scope>
    <source>
        <tissue evidence="1">Muscle</tissue>
    </source>
</reference>
<sequence length="81" mass="8855">MPCFNASTPTLTPHRAFTNCLSQSRLKTNLHLALLQPGISFTPAQANPSTISASSTSSTRQHIYILCLVNKTLTIYDVDAY</sequence>
<dbReference type="AlphaFoldDB" id="A0A5B7JGN2"/>
<evidence type="ECO:0000313" key="2">
    <source>
        <dbReference type="Proteomes" id="UP000324222"/>
    </source>
</evidence>
<keyword evidence="2" id="KW-1185">Reference proteome</keyword>
<gene>
    <name evidence="1" type="ORF">E2C01_090464</name>
</gene>
<dbReference type="Proteomes" id="UP000324222">
    <property type="component" value="Unassembled WGS sequence"/>
</dbReference>
<protein>
    <submittedName>
        <fullName evidence="1">Uncharacterized protein</fullName>
    </submittedName>
</protein>
<name>A0A5B7JGN2_PORTR</name>
<accession>A0A5B7JGN2</accession>
<proteinExistence type="predicted"/>
<organism evidence="1 2">
    <name type="scientific">Portunus trituberculatus</name>
    <name type="common">Swimming crab</name>
    <name type="synonym">Neptunus trituberculatus</name>
    <dbReference type="NCBI Taxonomy" id="210409"/>
    <lineage>
        <taxon>Eukaryota</taxon>
        <taxon>Metazoa</taxon>
        <taxon>Ecdysozoa</taxon>
        <taxon>Arthropoda</taxon>
        <taxon>Crustacea</taxon>
        <taxon>Multicrustacea</taxon>
        <taxon>Malacostraca</taxon>
        <taxon>Eumalacostraca</taxon>
        <taxon>Eucarida</taxon>
        <taxon>Decapoda</taxon>
        <taxon>Pleocyemata</taxon>
        <taxon>Brachyura</taxon>
        <taxon>Eubrachyura</taxon>
        <taxon>Portunoidea</taxon>
        <taxon>Portunidae</taxon>
        <taxon>Portuninae</taxon>
        <taxon>Portunus</taxon>
    </lineage>
</organism>